<evidence type="ECO:0000256" key="5">
    <source>
        <dbReference type="ARBA" id="ARBA00022989"/>
    </source>
</evidence>
<feature type="transmembrane region" description="Helical" evidence="7">
    <location>
        <begin position="418"/>
        <end position="441"/>
    </location>
</feature>
<feature type="transmembrane region" description="Helical" evidence="7">
    <location>
        <begin position="223"/>
        <end position="243"/>
    </location>
</feature>
<keyword evidence="3" id="KW-0813">Transport</keyword>
<comment type="caution">
    <text evidence="9">The sequence shown here is derived from an EMBL/GenBank/DDBJ whole genome shotgun (WGS) entry which is preliminary data.</text>
</comment>
<feature type="transmembrane region" description="Helical" evidence="7">
    <location>
        <begin position="448"/>
        <end position="469"/>
    </location>
</feature>
<comment type="subcellular location">
    <subcellularLocation>
        <location evidence="1">Membrane</location>
        <topology evidence="1">Multi-pass membrane protein</topology>
    </subcellularLocation>
</comment>
<dbReference type="PANTHER" id="PTHR48022:SF8">
    <property type="entry name" value="MAJOR FACILITATOR SUPERFAMILY (MFS) PROFILE DOMAIN-CONTAINING PROTEIN-RELATED"/>
    <property type="match status" value="1"/>
</dbReference>
<dbReference type="InterPro" id="IPR050360">
    <property type="entry name" value="MFS_Sugar_Transporters"/>
</dbReference>
<evidence type="ECO:0000256" key="6">
    <source>
        <dbReference type="ARBA" id="ARBA00023136"/>
    </source>
</evidence>
<dbReference type="InterPro" id="IPR005829">
    <property type="entry name" value="Sugar_transporter_CS"/>
</dbReference>
<dbReference type="PROSITE" id="PS50850">
    <property type="entry name" value="MFS"/>
    <property type="match status" value="1"/>
</dbReference>
<feature type="transmembrane region" description="Helical" evidence="7">
    <location>
        <begin position="385"/>
        <end position="406"/>
    </location>
</feature>
<feature type="domain" description="Major facilitator superfamily (MFS) profile" evidence="8">
    <location>
        <begin position="33"/>
        <end position="513"/>
    </location>
</feature>
<dbReference type="Gene3D" id="1.20.1250.20">
    <property type="entry name" value="MFS general substrate transporter like domains"/>
    <property type="match status" value="1"/>
</dbReference>
<dbReference type="SUPFAM" id="SSF103473">
    <property type="entry name" value="MFS general substrate transporter"/>
    <property type="match status" value="1"/>
</dbReference>
<feature type="transmembrane region" description="Helical" evidence="7">
    <location>
        <begin position="353"/>
        <end position="376"/>
    </location>
</feature>
<keyword evidence="6 7" id="KW-0472">Membrane</keyword>
<feature type="transmembrane region" description="Helical" evidence="7">
    <location>
        <begin position="316"/>
        <end position="338"/>
    </location>
</feature>
<evidence type="ECO:0000256" key="4">
    <source>
        <dbReference type="ARBA" id="ARBA00022692"/>
    </source>
</evidence>
<feature type="transmembrane region" description="Helical" evidence="7">
    <location>
        <begin position="134"/>
        <end position="154"/>
    </location>
</feature>
<dbReference type="AlphaFoldDB" id="A0A167S8K4"/>
<dbReference type="PRINTS" id="PR00171">
    <property type="entry name" value="SUGRTRNSPORT"/>
</dbReference>
<evidence type="ECO:0000256" key="7">
    <source>
        <dbReference type="SAM" id="Phobius"/>
    </source>
</evidence>
<dbReference type="GO" id="GO:0016020">
    <property type="term" value="C:membrane"/>
    <property type="evidence" value="ECO:0007669"/>
    <property type="project" value="UniProtKB-SubCell"/>
</dbReference>
<feature type="transmembrane region" description="Helical" evidence="7">
    <location>
        <begin position="489"/>
        <end position="507"/>
    </location>
</feature>
<comment type="similarity">
    <text evidence="2">Belongs to the major facilitator superfamily. Sugar transporter (TC 2.A.1.1) family.</text>
</comment>
<dbReference type="Proteomes" id="UP000076744">
    <property type="component" value="Unassembled WGS sequence"/>
</dbReference>
<dbReference type="InterPro" id="IPR005828">
    <property type="entry name" value="MFS_sugar_transport-like"/>
</dbReference>
<dbReference type="OrthoDB" id="5296287at2759"/>
<proteinExistence type="inferred from homology"/>
<dbReference type="EMBL" id="AZHB01000016">
    <property type="protein sequence ID" value="OAA59368.1"/>
    <property type="molecule type" value="Genomic_DNA"/>
</dbReference>
<dbReference type="GeneID" id="30022595"/>
<protein>
    <submittedName>
        <fullName evidence="9">General substrate transporter</fullName>
    </submittedName>
</protein>
<dbReference type="PROSITE" id="PS00217">
    <property type="entry name" value="SUGAR_TRANSPORT_2"/>
    <property type="match status" value="1"/>
</dbReference>
<dbReference type="PANTHER" id="PTHR48022">
    <property type="entry name" value="PLASTIDIC GLUCOSE TRANSPORTER 4"/>
    <property type="match status" value="1"/>
</dbReference>
<dbReference type="Pfam" id="PF00083">
    <property type="entry name" value="Sugar_tr"/>
    <property type="match status" value="1"/>
</dbReference>
<dbReference type="InterPro" id="IPR036259">
    <property type="entry name" value="MFS_trans_sf"/>
</dbReference>
<feature type="transmembrane region" description="Helical" evidence="7">
    <location>
        <begin position="185"/>
        <end position="207"/>
    </location>
</feature>
<evidence type="ECO:0000313" key="10">
    <source>
        <dbReference type="Proteomes" id="UP000076744"/>
    </source>
</evidence>
<organism evidence="9 10">
    <name type="scientific">Cordyceps fumosorosea (strain ARSEF 2679)</name>
    <name type="common">Isaria fumosorosea</name>
    <dbReference type="NCBI Taxonomy" id="1081104"/>
    <lineage>
        <taxon>Eukaryota</taxon>
        <taxon>Fungi</taxon>
        <taxon>Dikarya</taxon>
        <taxon>Ascomycota</taxon>
        <taxon>Pezizomycotina</taxon>
        <taxon>Sordariomycetes</taxon>
        <taxon>Hypocreomycetidae</taxon>
        <taxon>Hypocreales</taxon>
        <taxon>Cordycipitaceae</taxon>
        <taxon>Cordyceps</taxon>
    </lineage>
</organism>
<dbReference type="RefSeq" id="XP_018702884.1">
    <property type="nucleotide sequence ID" value="XM_018849907.1"/>
</dbReference>
<gene>
    <name evidence="9" type="ORF">ISF_06303</name>
</gene>
<accession>A0A167S8K4</accession>
<feature type="transmembrane region" description="Helical" evidence="7">
    <location>
        <begin position="160"/>
        <end position="178"/>
    </location>
</feature>
<dbReference type="InterPro" id="IPR020846">
    <property type="entry name" value="MFS_dom"/>
</dbReference>
<keyword evidence="5 7" id="KW-1133">Transmembrane helix</keyword>
<sequence length="573" mass="61120">MAGGDVVKKPVNVFKLGDLGEPSGVFNWRLWFAVFSFGLMGAARGIDEGLISGAFQSKDFQRYIHLDSYSSVERANIKANVSAMVQIGCVAGALVYVSPTSATKGVARRLMNQPLDSAFLVCDKIGRIWATRQLCALWIVGIAIFMANGGHLAAIYAGRFVAGIGIGQTAVVGPVYLVEIAPASVRGLCTCIFSGFVYLGIVIAYFANYGCSVSLGDATHARWLVPISVHLLFAGVILVLSLFQCESPRFLVKVGRHEAAARAMARLRGQAPDSEYVAREVQAIRLAHEHELEHTGASFVGTCKELFLDGRNLYRLYLATMVHVLAQWSGAGSITLYAPDLFKILGVQGSETGLLVTCLFGIVKLVSAIVCALFLIEVIGRKRALVGGIALQAIAMAYIAAFLTAVPHPTGSSAAARAAMAMIYVSGIGWSLGFNTISYVLTAEIFPLRVRALAGSIAMTAHFVCQYGSTRATPNMLLPASEGGIGPGNTFWCYGAILVVGGVWVVVSVPETAGRSLESMDRLFDLPWYKIGLKGNQDAAMQDVACDEKAGVISNTEGKVGHVEDRLTRTMSA</sequence>
<keyword evidence="4 7" id="KW-0812">Transmembrane</keyword>
<dbReference type="InterPro" id="IPR003663">
    <property type="entry name" value="Sugar/inositol_transpt"/>
</dbReference>
<evidence type="ECO:0000256" key="2">
    <source>
        <dbReference type="ARBA" id="ARBA00010992"/>
    </source>
</evidence>
<evidence type="ECO:0000259" key="8">
    <source>
        <dbReference type="PROSITE" id="PS50850"/>
    </source>
</evidence>
<name>A0A167S8K4_CORFA</name>
<evidence type="ECO:0000256" key="3">
    <source>
        <dbReference type="ARBA" id="ARBA00022448"/>
    </source>
</evidence>
<dbReference type="PROSITE" id="PS00216">
    <property type="entry name" value="SUGAR_TRANSPORT_1"/>
    <property type="match status" value="1"/>
</dbReference>
<dbReference type="GO" id="GO:0005351">
    <property type="term" value="F:carbohydrate:proton symporter activity"/>
    <property type="evidence" value="ECO:0007669"/>
    <property type="project" value="TreeGrafter"/>
</dbReference>
<keyword evidence="10" id="KW-1185">Reference proteome</keyword>
<evidence type="ECO:0000313" key="9">
    <source>
        <dbReference type="EMBL" id="OAA59368.1"/>
    </source>
</evidence>
<evidence type="ECO:0000256" key="1">
    <source>
        <dbReference type="ARBA" id="ARBA00004141"/>
    </source>
</evidence>
<reference evidence="9 10" key="1">
    <citation type="journal article" date="2016" name="Genome Biol. Evol.">
        <title>Divergent and convergent evolution of fungal pathogenicity.</title>
        <authorList>
            <person name="Shang Y."/>
            <person name="Xiao G."/>
            <person name="Zheng P."/>
            <person name="Cen K."/>
            <person name="Zhan S."/>
            <person name="Wang C."/>
        </authorList>
    </citation>
    <scope>NUCLEOTIDE SEQUENCE [LARGE SCALE GENOMIC DNA]</scope>
    <source>
        <strain evidence="9 10">ARSEF 2679</strain>
    </source>
</reference>